<feature type="transmembrane region" description="Helical" evidence="1">
    <location>
        <begin position="47"/>
        <end position="67"/>
    </location>
</feature>
<name>A0ABV9KLT5_9RHOB</name>
<sequence length="268" mass="27786">MRFMNRGTVISGIDLTARYRSEVLLGYDNASFILSAGRSLTIMGKSLVGFDGAVGGISILILILAAGSTLHFRPTVRLTMTGLTAPNSRMVLPNISSTVSNGSGATGLVMDWQYRLGTSAVFTVQIVTGAFAPSDALTCDDSQFEFNYSHGLAGVGTISAISTVELGRLAKFRSGLNGTAAPDLTAPVVLGGTLAPDVTALADGSYTQIDVDGSFDNVVPAGTGRTIEVNRTVTTVTMVLGTGTTAVTKTPRSSETAARCDASSRAWM</sequence>
<evidence type="ECO:0000256" key="1">
    <source>
        <dbReference type="SAM" id="Phobius"/>
    </source>
</evidence>
<keyword evidence="1" id="KW-0472">Membrane</keyword>
<keyword evidence="3" id="KW-1185">Reference proteome</keyword>
<dbReference type="RefSeq" id="WP_380720926.1">
    <property type="nucleotide sequence ID" value="NZ_JBHSGI010000032.1"/>
</dbReference>
<evidence type="ECO:0000313" key="2">
    <source>
        <dbReference type="EMBL" id="MFC4671043.1"/>
    </source>
</evidence>
<dbReference type="EMBL" id="JBHSGI010000032">
    <property type="protein sequence ID" value="MFC4671043.1"/>
    <property type="molecule type" value="Genomic_DNA"/>
</dbReference>
<organism evidence="2 3">
    <name type="scientific">Seohaeicola nanhaiensis</name>
    <dbReference type="NCBI Taxonomy" id="1387282"/>
    <lineage>
        <taxon>Bacteria</taxon>
        <taxon>Pseudomonadati</taxon>
        <taxon>Pseudomonadota</taxon>
        <taxon>Alphaproteobacteria</taxon>
        <taxon>Rhodobacterales</taxon>
        <taxon>Roseobacteraceae</taxon>
        <taxon>Seohaeicola</taxon>
    </lineage>
</organism>
<evidence type="ECO:0000313" key="3">
    <source>
        <dbReference type="Proteomes" id="UP001595973"/>
    </source>
</evidence>
<comment type="caution">
    <text evidence="2">The sequence shown here is derived from an EMBL/GenBank/DDBJ whole genome shotgun (WGS) entry which is preliminary data.</text>
</comment>
<protein>
    <recommendedName>
        <fullName evidence="4">MBG domain-containing protein</fullName>
    </recommendedName>
</protein>
<dbReference type="Proteomes" id="UP001595973">
    <property type="component" value="Unassembled WGS sequence"/>
</dbReference>
<reference evidence="3" key="1">
    <citation type="journal article" date="2019" name="Int. J. Syst. Evol. Microbiol.">
        <title>The Global Catalogue of Microorganisms (GCM) 10K type strain sequencing project: providing services to taxonomists for standard genome sequencing and annotation.</title>
        <authorList>
            <consortium name="The Broad Institute Genomics Platform"/>
            <consortium name="The Broad Institute Genome Sequencing Center for Infectious Disease"/>
            <person name="Wu L."/>
            <person name="Ma J."/>
        </authorList>
    </citation>
    <scope>NUCLEOTIDE SEQUENCE [LARGE SCALE GENOMIC DNA]</scope>
    <source>
        <strain evidence="3">CGMCC 4.7283</strain>
    </source>
</reference>
<gene>
    <name evidence="2" type="ORF">ACFO5X_21015</name>
</gene>
<proteinExistence type="predicted"/>
<evidence type="ECO:0008006" key="4">
    <source>
        <dbReference type="Google" id="ProtNLM"/>
    </source>
</evidence>
<keyword evidence="1" id="KW-1133">Transmembrane helix</keyword>
<keyword evidence="1" id="KW-0812">Transmembrane</keyword>
<accession>A0ABV9KLT5</accession>